<organism evidence="11 12">
    <name type="scientific">Penaeus vannamei</name>
    <name type="common">Whiteleg shrimp</name>
    <name type="synonym">Litopenaeus vannamei</name>
    <dbReference type="NCBI Taxonomy" id="6689"/>
    <lineage>
        <taxon>Eukaryota</taxon>
        <taxon>Metazoa</taxon>
        <taxon>Ecdysozoa</taxon>
        <taxon>Arthropoda</taxon>
        <taxon>Crustacea</taxon>
        <taxon>Multicrustacea</taxon>
        <taxon>Malacostraca</taxon>
        <taxon>Eumalacostraca</taxon>
        <taxon>Eucarida</taxon>
        <taxon>Decapoda</taxon>
        <taxon>Dendrobranchiata</taxon>
        <taxon>Penaeoidea</taxon>
        <taxon>Penaeidae</taxon>
        <taxon>Penaeus</taxon>
    </lineage>
</organism>
<dbReference type="PANTHER" id="PTHR16140:SF0">
    <property type="entry name" value="NON-STRUCTURAL MAINTENANCE OF CHROMOSOMES ELEMENT 4"/>
    <property type="match status" value="1"/>
</dbReference>
<feature type="region of interest" description="Disordered" evidence="8">
    <location>
        <begin position="190"/>
        <end position="210"/>
    </location>
</feature>
<comment type="similarity">
    <text evidence="2 7">Belongs to the NSE4 family.</text>
</comment>
<dbReference type="GO" id="GO:0006281">
    <property type="term" value="P:DNA repair"/>
    <property type="evidence" value="ECO:0007669"/>
    <property type="project" value="UniProtKB-UniRule"/>
</dbReference>
<feature type="region of interest" description="Disordered" evidence="8">
    <location>
        <begin position="1"/>
        <end position="39"/>
    </location>
</feature>
<comment type="caution">
    <text evidence="11">The sequence shown here is derived from an EMBL/GenBank/DDBJ whole genome shotgun (WGS) entry which is preliminary data.</text>
</comment>
<comment type="function">
    <text evidence="7">Component of the SMC5-SMC6 complex, that promotes sister chromatid alignment after DNA damage and facilitates double-stranded DNA breaks (DSBs) repair via homologous recombination between sister chromatids.</text>
</comment>
<evidence type="ECO:0000256" key="4">
    <source>
        <dbReference type="ARBA" id="ARBA00023172"/>
    </source>
</evidence>
<feature type="compositionally biased region" description="Basic and acidic residues" evidence="8">
    <location>
        <begin position="190"/>
        <end position="202"/>
    </location>
</feature>
<comment type="subcellular location">
    <subcellularLocation>
        <location evidence="1 7">Nucleus</location>
    </subcellularLocation>
</comment>
<keyword evidence="12" id="KW-1185">Reference proteome</keyword>
<evidence type="ECO:0000256" key="8">
    <source>
        <dbReference type="SAM" id="MobiDB-lite"/>
    </source>
</evidence>
<dbReference type="Proteomes" id="UP000283509">
    <property type="component" value="Unassembled WGS sequence"/>
</dbReference>
<feature type="compositionally biased region" description="Low complexity" evidence="8">
    <location>
        <begin position="19"/>
        <end position="36"/>
    </location>
</feature>
<evidence type="ECO:0000256" key="7">
    <source>
        <dbReference type="RuleBase" id="RU365071"/>
    </source>
</evidence>
<dbReference type="PANTHER" id="PTHR16140">
    <property type="entry name" value="NON-STRUCTURAL MAINTENANCE OF CHROMOSOMES ELEMENT 4"/>
    <property type="match status" value="1"/>
</dbReference>
<comment type="subunit">
    <text evidence="7">Component of the SMC5-SMC6 complex.</text>
</comment>
<keyword evidence="6 7" id="KW-0539">Nucleus</keyword>
<dbReference type="AlphaFoldDB" id="A0A3R7P7Z9"/>
<evidence type="ECO:0000256" key="5">
    <source>
        <dbReference type="ARBA" id="ARBA00023204"/>
    </source>
</evidence>
<evidence type="ECO:0000259" key="10">
    <source>
        <dbReference type="Pfam" id="PF08743"/>
    </source>
</evidence>
<evidence type="ECO:0000313" key="12">
    <source>
        <dbReference type="Proteomes" id="UP000283509"/>
    </source>
</evidence>
<feature type="transmembrane region" description="Helical" evidence="9">
    <location>
        <begin position="289"/>
        <end position="310"/>
    </location>
</feature>
<name>A0A3R7P7Z9_PENVA</name>
<evidence type="ECO:0000256" key="6">
    <source>
        <dbReference type="ARBA" id="ARBA00023242"/>
    </source>
</evidence>
<dbReference type="EMBL" id="QCYY01003438">
    <property type="protein sequence ID" value="ROT63447.1"/>
    <property type="molecule type" value="Genomic_DNA"/>
</dbReference>
<reference evidence="11 12" key="1">
    <citation type="submission" date="2018-04" db="EMBL/GenBank/DDBJ databases">
        <authorList>
            <person name="Zhang X."/>
            <person name="Yuan J."/>
            <person name="Li F."/>
            <person name="Xiang J."/>
        </authorList>
    </citation>
    <scope>NUCLEOTIDE SEQUENCE [LARGE SCALE GENOMIC DNA]</scope>
    <source>
        <tissue evidence="11">Muscle</tissue>
    </source>
</reference>
<feature type="domain" description="Non-structural maintenance of chromosome element 4 C-terminal" evidence="10">
    <location>
        <begin position="237"/>
        <end position="274"/>
    </location>
</feature>
<evidence type="ECO:0000256" key="1">
    <source>
        <dbReference type="ARBA" id="ARBA00004123"/>
    </source>
</evidence>
<dbReference type="OrthoDB" id="361242at2759"/>
<evidence type="ECO:0000256" key="9">
    <source>
        <dbReference type="SAM" id="Phobius"/>
    </source>
</evidence>
<dbReference type="InterPro" id="IPR027786">
    <property type="entry name" value="Nse4/EID"/>
</dbReference>
<gene>
    <name evidence="11" type="ORF">C7M84_018659</name>
</gene>
<protein>
    <recommendedName>
        <fullName evidence="7">Non-structural maintenance of chromosomes element 4</fullName>
    </recommendedName>
</protein>
<keyword evidence="3 7" id="KW-0227">DNA damage</keyword>
<keyword evidence="9" id="KW-1133">Transmembrane helix</keyword>
<reference evidence="11 12" key="2">
    <citation type="submission" date="2019-01" db="EMBL/GenBank/DDBJ databases">
        <title>The decoding of complex shrimp genome reveals the adaptation for benthos swimmer, frequently molting mechanism and breeding impact on genome.</title>
        <authorList>
            <person name="Sun Y."/>
            <person name="Gao Y."/>
            <person name="Yu Y."/>
        </authorList>
    </citation>
    <scope>NUCLEOTIDE SEQUENCE [LARGE SCALE GENOMIC DNA]</scope>
    <source>
        <tissue evidence="11">Muscle</tissue>
    </source>
</reference>
<accession>A0A3R7P7Z9</accession>
<keyword evidence="4 7" id="KW-0233">DNA recombination</keyword>
<dbReference type="STRING" id="6689.A0A3R7P7Z9"/>
<dbReference type="GO" id="GO:0005634">
    <property type="term" value="C:nucleus"/>
    <property type="evidence" value="ECO:0007669"/>
    <property type="project" value="UniProtKB-SubCell"/>
</dbReference>
<keyword evidence="9" id="KW-0472">Membrane</keyword>
<keyword evidence="5 7" id="KW-0234">DNA repair</keyword>
<evidence type="ECO:0000256" key="3">
    <source>
        <dbReference type="ARBA" id="ARBA00022763"/>
    </source>
</evidence>
<proteinExistence type="inferred from homology"/>
<evidence type="ECO:0000256" key="2">
    <source>
        <dbReference type="ARBA" id="ARBA00008997"/>
    </source>
</evidence>
<keyword evidence="9" id="KW-0812">Transmembrane</keyword>
<dbReference type="GO" id="GO:0030915">
    <property type="term" value="C:Smc5-Smc6 complex"/>
    <property type="evidence" value="ECO:0007669"/>
    <property type="project" value="UniProtKB-UniRule"/>
</dbReference>
<dbReference type="InterPro" id="IPR014854">
    <property type="entry name" value="Nse4_C"/>
</dbReference>
<dbReference type="GO" id="GO:0006310">
    <property type="term" value="P:DNA recombination"/>
    <property type="evidence" value="ECO:0007669"/>
    <property type="project" value="UniProtKB-UniRule"/>
</dbReference>
<sequence length="411" mass="46325">MAEGSKKTKKKRPQEEPSAATDDAADNATDNEVADVQMSEEANKEVRDRYRHLLQTVQEQADKAGQAGVDIANIHTMVNEANQAFPAVKRPREAALDAQFLKTCGVLAKLNIESSQSNLTVFRPSEFAQKLVYFMQRDSEIKRAENEVDYASWRRFGRAVSSLFKKTIGIEPMLGALEWEKPKVVRKARVTEKDKETQKKTPTEVANAVSGEERQTEEVLRLYKILNRRYRESGNHPVCFFSFVVNPDSYPLTAENLFHTSFLVREQLAVVEEVHLLLSLFRPLLPYPLSLLINIYIFLSLFPTLSTYYISILTPFAIPLTQPTPNSPQLPSYPDSQIPLPLFHPPTPTPTGEHGIPVISPREQGQATVGGISSQCIVSISEKEWRDIVKTFRITQSMIPTPASRAKKRKS</sequence>
<evidence type="ECO:0000313" key="11">
    <source>
        <dbReference type="EMBL" id="ROT63447.1"/>
    </source>
</evidence>
<dbReference type="Pfam" id="PF08743">
    <property type="entry name" value="Nse4_C"/>
    <property type="match status" value="1"/>
</dbReference>